<dbReference type="AlphaFoldDB" id="A0AA36AH07"/>
<dbReference type="GO" id="GO:0042721">
    <property type="term" value="C:TIM22 mitochondrial import inner membrane insertion complex"/>
    <property type="evidence" value="ECO:0007669"/>
    <property type="project" value="UniProtKB-UniRule"/>
</dbReference>
<feature type="transmembrane region" description="Helical" evidence="9">
    <location>
        <begin position="89"/>
        <end position="113"/>
    </location>
</feature>
<evidence type="ECO:0000313" key="10">
    <source>
        <dbReference type="EMBL" id="CAI9715983.1"/>
    </source>
</evidence>
<keyword evidence="9" id="KW-0811">Translocation</keyword>
<feature type="transmembrane region" description="Helical" evidence="9">
    <location>
        <begin position="189"/>
        <end position="208"/>
    </location>
</feature>
<keyword evidence="6 9" id="KW-0496">Mitochondrion</keyword>
<evidence type="ECO:0000313" key="11">
    <source>
        <dbReference type="Proteomes" id="UP001162480"/>
    </source>
</evidence>
<protein>
    <recommendedName>
        <fullName evidence="9">Mitochondrial import inner membrane translocase subunit TIM22</fullName>
    </recommendedName>
</protein>
<keyword evidence="9" id="KW-0653">Protein transport</keyword>
<name>A0AA36AH07_OCTVU</name>
<comment type="similarity">
    <text evidence="2 9">Belongs to the Tim17/Tim22/Tim23 family.</text>
</comment>
<dbReference type="InterPro" id="IPR039175">
    <property type="entry name" value="TIM22"/>
</dbReference>
<dbReference type="Pfam" id="PF02466">
    <property type="entry name" value="Tim17"/>
    <property type="match status" value="1"/>
</dbReference>
<dbReference type="EMBL" id="OX597814">
    <property type="protein sequence ID" value="CAI9715983.1"/>
    <property type="molecule type" value="Genomic_DNA"/>
</dbReference>
<evidence type="ECO:0000256" key="5">
    <source>
        <dbReference type="ARBA" id="ARBA00022989"/>
    </source>
</evidence>
<keyword evidence="4 9" id="KW-0999">Mitochondrion inner membrane</keyword>
<dbReference type="GO" id="GO:0008320">
    <property type="term" value="F:protein transmembrane transporter activity"/>
    <property type="evidence" value="ECO:0007669"/>
    <property type="project" value="UniProtKB-UniRule"/>
</dbReference>
<evidence type="ECO:0000256" key="8">
    <source>
        <dbReference type="ARBA" id="ARBA00024713"/>
    </source>
</evidence>
<comment type="subcellular location">
    <subcellularLocation>
        <location evidence="1 9">Mitochondrion inner membrane</location>
        <topology evidence="1 9">Multi-pass membrane protein</topology>
    </subcellularLocation>
</comment>
<reference evidence="10" key="1">
    <citation type="submission" date="2023-08" db="EMBL/GenBank/DDBJ databases">
        <authorList>
            <person name="Alioto T."/>
            <person name="Alioto T."/>
            <person name="Gomez Garrido J."/>
        </authorList>
    </citation>
    <scope>NUCLEOTIDE SEQUENCE</scope>
</reference>
<evidence type="ECO:0000256" key="6">
    <source>
        <dbReference type="ARBA" id="ARBA00023128"/>
    </source>
</evidence>
<dbReference type="GO" id="GO:0045039">
    <property type="term" value="P:protein insertion into mitochondrial inner membrane"/>
    <property type="evidence" value="ECO:0007669"/>
    <property type="project" value="UniProtKB-UniRule"/>
</dbReference>
<organism evidence="10 11">
    <name type="scientific">Octopus vulgaris</name>
    <name type="common">Common octopus</name>
    <dbReference type="NCBI Taxonomy" id="6645"/>
    <lineage>
        <taxon>Eukaryota</taxon>
        <taxon>Metazoa</taxon>
        <taxon>Spiralia</taxon>
        <taxon>Lophotrochozoa</taxon>
        <taxon>Mollusca</taxon>
        <taxon>Cephalopoda</taxon>
        <taxon>Coleoidea</taxon>
        <taxon>Octopodiformes</taxon>
        <taxon>Octopoda</taxon>
        <taxon>Incirrata</taxon>
        <taxon>Octopodidae</taxon>
        <taxon>Octopus</taxon>
    </lineage>
</organism>
<accession>A0AA36AH07</accession>
<proteinExistence type="inferred from homology"/>
<keyword evidence="7 9" id="KW-0472">Membrane</keyword>
<keyword evidence="5 9" id="KW-1133">Transmembrane helix</keyword>
<dbReference type="PANTHER" id="PTHR14110">
    <property type="entry name" value="MITOCHONDRIAL IMPORT INNER MEMBRANE TRANSLOCASE SUBUNIT TIM22"/>
    <property type="match status" value="1"/>
</dbReference>
<keyword evidence="3 9" id="KW-0812">Transmembrane</keyword>
<gene>
    <name evidence="10" type="ORF">OCTVUL_1B012533</name>
</gene>
<comment type="function">
    <text evidence="8 9">Essential core component of the TIM22 complex, a complex that mediates the import and insertion of multi-pass transmembrane proteins into the mitochondrial inner membrane. In the TIM22 complex, it constitutes the voltage-activated and signal-gated channel. Forms a twin-pore translocase that uses the membrane potential as external driving force in 2 voltage-dependent steps.</text>
</comment>
<keyword evidence="9" id="KW-0813">Transport</keyword>
<evidence type="ECO:0000256" key="4">
    <source>
        <dbReference type="ARBA" id="ARBA00022792"/>
    </source>
</evidence>
<dbReference type="PANTHER" id="PTHR14110:SF0">
    <property type="entry name" value="MITOCHONDRIAL IMPORT INNER MEMBRANE TRANSLOCASE SUBUNIT TIM22"/>
    <property type="match status" value="1"/>
</dbReference>
<feature type="transmembrane region" description="Helical" evidence="9">
    <location>
        <begin position="6"/>
        <end position="25"/>
    </location>
</feature>
<dbReference type="GO" id="GO:0030943">
    <property type="term" value="F:mitochondrion targeting sequence binding"/>
    <property type="evidence" value="ECO:0007669"/>
    <property type="project" value="TreeGrafter"/>
</dbReference>
<evidence type="ECO:0000256" key="3">
    <source>
        <dbReference type="ARBA" id="ARBA00022692"/>
    </source>
</evidence>
<sequence length="210" mass="22906">MLYHQEIYSFIILLFIYGIKIKVSCITMNETKISKEPSSHDISNFNFVIDHVINHKVKQNDRFIPLGGIPQLTRPQEEIMISRMFESCIFKSGISCVLGFALGGAFGLFTAGIDPMSTMSTETPTTKLVLKEMKARTLSYGKNFALVGAMFAGTECTLETIRGKTELLNGTLSGGIVGGVLGLRAGLKAGVFGALGFAAFSTAIDYYLRH</sequence>
<evidence type="ECO:0000256" key="7">
    <source>
        <dbReference type="ARBA" id="ARBA00023136"/>
    </source>
</evidence>
<comment type="subunit">
    <text evidence="9">Component of the TIM22 complex.</text>
</comment>
<evidence type="ECO:0000256" key="9">
    <source>
        <dbReference type="RuleBase" id="RU367038"/>
    </source>
</evidence>
<dbReference type="Proteomes" id="UP001162480">
    <property type="component" value="Chromosome 1"/>
</dbReference>
<evidence type="ECO:0000256" key="1">
    <source>
        <dbReference type="ARBA" id="ARBA00004448"/>
    </source>
</evidence>
<evidence type="ECO:0000256" key="2">
    <source>
        <dbReference type="ARBA" id="ARBA00008444"/>
    </source>
</evidence>
<keyword evidence="11" id="KW-1185">Reference proteome</keyword>